<dbReference type="WBParaSite" id="TTAC_0000344101-mRNA-1">
    <property type="protein sequence ID" value="TTAC_0000344101-mRNA-1"/>
    <property type="gene ID" value="TTAC_0000344101"/>
</dbReference>
<organism evidence="4">
    <name type="scientific">Hydatigena taeniaeformis</name>
    <name type="common">Feline tapeworm</name>
    <name type="synonym">Taenia taeniaeformis</name>
    <dbReference type="NCBI Taxonomy" id="6205"/>
    <lineage>
        <taxon>Eukaryota</taxon>
        <taxon>Metazoa</taxon>
        <taxon>Spiralia</taxon>
        <taxon>Lophotrochozoa</taxon>
        <taxon>Platyhelminthes</taxon>
        <taxon>Cestoda</taxon>
        <taxon>Eucestoda</taxon>
        <taxon>Cyclophyllidea</taxon>
        <taxon>Taeniidae</taxon>
        <taxon>Hydatigera</taxon>
    </lineage>
</organism>
<evidence type="ECO:0000313" key="4">
    <source>
        <dbReference type="WBParaSite" id="TTAC_0000344101-mRNA-1"/>
    </source>
</evidence>
<dbReference type="PANTHER" id="PTHR13466:SF0">
    <property type="entry name" value="SMP-LTD DOMAIN-CONTAINING PROTEIN"/>
    <property type="match status" value="1"/>
</dbReference>
<reference evidence="4" key="1">
    <citation type="submission" date="2017-02" db="UniProtKB">
        <authorList>
            <consortium name="WormBaseParasite"/>
        </authorList>
    </citation>
    <scope>IDENTIFICATION</scope>
</reference>
<dbReference type="GO" id="GO:0005789">
    <property type="term" value="C:endoplasmic reticulum membrane"/>
    <property type="evidence" value="ECO:0007669"/>
    <property type="project" value="UniProtKB-SubCell"/>
</dbReference>
<dbReference type="OrthoDB" id="26740at2759"/>
<dbReference type="PANTHER" id="PTHR13466">
    <property type="entry name" value="TEX2 PROTEIN-RELATED"/>
    <property type="match status" value="1"/>
</dbReference>
<gene>
    <name evidence="2" type="ORF">TTAC_LOCUS3426</name>
</gene>
<protein>
    <submittedName>
        <fullName evidence="4">PH domain-containing protein</fullName>
    </submittedName>
</protein>
<reference evidence="2 3" key="2">
    <citation type="submission" date="2018-11" db="EMBL/GenBank/DDBJ databases">
        <authorList>
            <consortium name="Pathogen Informatics"/>
        </authorList>
    </citation>
    <scope>NUCLEOTIDE SEQUENCE [LARGE SCALE GENOMIC DNA]</scope>
</reference>
<evidence type="ECO:0000313" key="2">
    <source>
        <dbReference type="EMBL" id="VDM22604.1"/>
    </source>
</evidence>
<comment type="subcellular location">
    <subcellularLocation>
        <location evidence="1">Endoplasmic reticulum membrane</location>
    </subcellularLocation>
</comment>
<name>A0A0R3WRQ1_HYDTA</name>
<dbReference type="Proteomes" id="UP000274429">
    <property type="component" value="Unassembled WGS sequence"/>
</dbReference>
<dbReference type="GO" id="GO:0008289">
    <property type="term" value="F:lipid binding"/>
    <property type="evidence" value="ECO:0007669"/>
    <property type="project" value="TreeGrafter"/>
</dbReference>
<keyword evidence="3" id="KW-1185">Reference proteome</keyword>
<sequence length="234" mass="25870">MSTHSVFVTLEGTQLRIQRPRKNVPRRAMFNVPVPPSCGVQFIHQRIYDMGKVAVSLLPHGLVEKRLWSKKYPICLTIKNERNATPITLEDNGCNTTPPKVVTGLPVRPLSSSSTSGLLTTADHDEAFSKVSVSSFPDEGSGYSVSTSRFLRVSTNPGTVLGSAVGEDAASPPQDPPEDFLLIRHSDLEEKIYLFARTCREKEAWFRRLRGASIGKPLLTTTQQASHCFHILLL</sequence>
<proteinExistence type="predicted"/>
<accession>A0A0R3WRQ1</accession>
<evidence type="ECO:0000256" key="1">
    <source>
        <dbReference type="ARBA" id="ARBA00004586"/>
    </source>
</evidence>
<dbReference type="EMBL" id="UYWX01002420">
    <property type="protein sequence ID" value="VDM22604.1"/>
    <property type="molecule type" value="Genomic_DNA"/>
</dbReference>
<dbReference type="STRING" id="6205.A0A0R3WRQ1"/>
<dbReference type="AlphaFoldDB" id="A0A0R3WRQ1"/>
<evidence type="ECO:0000313" key="3">
    <source>
        <dbReference type="Proteomes" id="UP000274429"/>
    </source>
</evidence>